<dbReference type="EMBL" id="CAIIXF020000006">
    <property type="protein sequence ID" value="CAH1787909.1"/>
    <property type="molecule type" value="Genomic_DNA"/>
</dbReference>
<dbReference type="Proteomes" id="UP000749559">
    <property type="component" value="Unassembled WGS sequence"/>
</dbReference>
<evidence type="ECO:0000313" key="1">
    <source>
        <dbReference type="EMBL" id="CAH1787909.1"/>
    </source>
</evidence>
<accession>A0A8J1UZ04</accession>
<evidence type="ECO:0000313" key="2">
    <source>
        <dbReference type="Proteomes" id="UP000749559"/>
    </source>
</evidence>
<dbReference type="AlphaFoldDB" id="A0A8J1UZ04"/>
<organism evidence="1 2">
    <name type="scientific">Owenia fusiformis</name>
    <name type="common">Polychaete worm</name>
    <dbReference type="NCBI Taxonomy" id="6347"/>
    <lineage>
        <taxon>Eukaryota</taxon>
        <taxon>Metazoa</taxon>
        <taxon>Spiralia</taxon>
        <taxon>Lophotrochozoa</taxon>
        <taxon>Annelida</taxon>
        <taxon>Polychaeta</taxon>
        <taxon>Sedentaria</taxon>
        <taxon>Canalipalpata</taxon>
        <taxon>Sabellida</taxon>
        <taxon>Oweniida</taxon>
        <taxon>Oweniidae</taxon>
        <taxon>Owenia</taxon>
    </lineage>
</organism>
<gene>
    <name evidence="1" type="ORF">OFUS_LOCUS13532</name>
</gene>
<dbReference type="OrthoDB" id="10281876at2759"/>
<comment type="caution">
    <text evidence="1">The sequence shown here is derived from an EMBL/GenBank/DDBJ whole genome shotgun (WGS) entry which is preliminary data.</text>
</comment>
<proteinExistence type="predicted"/>
<keyword evidence="2" id="KW-1185">Reference proteome</keyword>
<protein>
    <submittedName>
        <fullName evidence="1">Uncharacterized protein</fullName>
    </submittedName>
</protein>
<reference evidence="1" key="1">
    <citation type="submission" date="2022-03" db="EMBL/GenBank/DDBJ databases">
        <authorList>
            <person name="Martin C."/>
        </authorList>
    </citation>
    <scope>NUCLEOTIDE SEQUENCE</scope>
</reference>
<sequence>MYFMLLRLLSLCVRKTHLKRTLFLLLLMALMTNTMPAYFNGQYSTPVRNSRGVSLDRLKRMGLRMMCQAHPRNCPSGYSKRNAIQPTSRKLSMYDDFYWWIWKLKIILDKAPIPELPIDSDINGESYIDWENLESVPTNVDNYDTI</sequence>
<name>A0A8J1UZ04_OWEFU</name>